<dbReference type="InterPro" id="IPR002327">
    <property type="entry name" value="Cyt_c_1A/1B"/>
</dbReference>
<dbReference type="PANTHER" id="PTHR11961">
    <property type="entry name" value="CYTOCHROME C"/>
    <property type="match status" value="1"/>
</dbReference>
<keyword evidence="4" id="KW-0249">Electron transport</keyword>
<evidence type="ECO:0000256" key="7">
    <source>
        <dbReference type="SAM" id="SignalP"/>
    </source>
</evidence>
<accession>A0ABT2YM27</accession>
<dbReference type="Proteomes" id="UP001209701">
    <property type="component" value="Unassembled WGS sequence"/>
</dbReference>
<evidence type="ECO:0000259" key="8">
    <source>
        <dbReference type="PROSITE" id="PS51007"/>
    </source>
</evidence>
<dbReference type="RefSeq" id="WP_263573678.1">
    <property type="nucleotide sequence ID" value="NZ_JAJIRN010000012.1"/>
</dbReference>
<keyword evidence="5 6" id="KW-0408">Iron</keyword>
<evidence type="ECO:0000313" key="10">
    <source>
        <dbReference type="Proteomes" id="UP001209701"/>
    </source>
</evidence>
<dbReference type="EMBL" id="JAJIRN010000012">
    <property type="protein sequence ID" value="MCV2371099.1"/>
    <property type="molecule type" value="Genomic_DNA"/>
</dbReference>
<dbReference type="PRINTS" id="PR00604">
    <property type="entry name" value="CYTCHRMECIAB"/>
</dbReference>
<gene>
    <name evidence="9" type="ORF">LNV07_23670</name>
</gene>
<evidence type="ECO:0000313" key="9">
    <source>
        <dbReference type="EMBL" id="MCV2371099.1"/>
    </source>
</evidence>
<evidence type="ECO:0000256" key="3">
    <source>
        <dbReference type="ARBA" id="ARBA00022723"/>
    </source>
</evidence>
<evidence type="ECO:0000256" key="6">
    <source>
        <dbReference type="PROSITE-ProRule" id="PRU00433"/>
    </source>
</evidence>
<keyword evidence="7" id="KW-0732">Signal</keyword>
<dbReference type="Pfam" id="PF00034">
    <property type="entry name" value="Cytochrom_C"/>
    <property type="match status" value="1"/>
</dbReference>
<keyword evidence="10" id="KW-1185">Reference proteome</keyword>
<keyword evidence="2 6" id="KW-0349">Heme</keyword>
<feature type="chain" id="PRO_5047372173" evidence="7">
    <location>
        <begin position="30"/>
        <end position="139"/>
    </location>
</feature>
<organism evidence="9 10">
    <name type="scientific">Roseateles oligotrophus</name>
    <dbReference type="NCBI Taxonomy" id="1769250"/>
    <lineage>
        <taxon>Bacteria</taxon>
        <taxon>Pseudomonadati</taxon>
        <taxon>Pseudomonadota</taxon>
        <taxon>Betaproteobacteria</taxon>
        <taxon>Burkholderiales</taxon>
        <taxon>Sphaerotilaceae</taxon>
        <taxon>Roseateles</taxon>
    </lineage>
</organism>
<protein>
    <submittedName>
        <fullName evidence="9">C-type cytochrome</fullName>
    </submittedName>
</protein>
<reference evidence="9 10" key="1">
    <citation type="submission" date="2021-11" db="EMBL/GenBank/DDBJ databases">
        <authorList>
            <person name="Liang Q."/>
            <person name="Mou H."/>
            <person name="Liu Z."/>
        </authorList>
    </citation>
    <scope>NUCLEOTIDE SEQUENCE [LARGE SCALE GENOMIC DNA]</scope>
    <source>
        <strain evidence="9 10">CHU3</strain>
    </source>
</reference>
<keyword evidence="1" id="KW-0813">Transport</keyword>
<sequence length="139" mass="14884">MSAGRIGLTRKLLVICCVALSAASPPTQAAPDVVRGEQLYGRCIACHAMATDRVGPRHCGLLGRRAGSVADFEYSAAMKKSNIVWDEKALDLFLKKPLAMLPGSSMTYDGVPEARDRADLIAYLKSANSDAACRNLKSK</sequence>
<comment type="caution">
    <text evidence="9">The sequence shown here is derived from an EMBL/GenBank/DDBJ whole genome shotgun (WGS) entry which is preliminary data.</text>
</comment>
<feature type="signal peptide" evidence="7">
    <location>
        <begin position="1"/>
        <end position="29"/>
    </location>
</feature>
<proteinExistence type="predicted"/>
<evidence type="ECO:0000256" key="2">
    <source>
        <dbReference type="ARBA" id="ARBA00022617"/>
    </source>
</evidence>
<evidence type="ECO:0000256" key="5">
    <source>
        <dbReference type="ARBA" id="ARBA00023004"/>
    </source>
</evidence>
<dbReference type="SUPFAM" id="SSF46626">
    <property type="entry name" value="Cytochrome c"/>
    <property type="match status" value="1"/>
</dbReference>
<name>A0ABT2YM27_9BURK</name>
<dbReference type="PROSITE" id="PS51007">
    <property type="entry name" value="CYTC"/>
    <property type="match status" value="1"/>
</dbReference>
<feature type="domain" description="Cytochrome c" evidence="8">
    <location>
        <begin position="31"/>
        <end position="128"/>
    </location>
</feature>
<dbReference type="InterPro" id="IPR009056">
    <property type="entry name" value="Cyt_c-like_dom"/>
</dbReference>
<dbReference type="InterPro" id="IPR036909">
    <property type="entry name" value="Cyt_c-like_dom_sf"/>
</dbReference>
<keyword evidence="3 6" id="KW-0479">Metal-binding</keyword>
<evidence type="ECO:0000256" key="4">
    <source>
        <dbReference type="ARBA" id="ARBA00022982"/>
    </source>
</evidence>
<evidence type="ECO:0000256" key="1">
    <source>
        <dbReference type="ARBA" id="ARBA00022448"/>
    </source>
</evidence>
<dbReference type="Gene3D" id="1.10.760.10">
    <property type="entry name" value="Cytochrome c-like domain"/>
    <property type="match status" value="1"/>
</dbReference>